<gene>
    <name evidence="1" type="ORF">CHC_T00007576001</name>
</gene>
<evidence type="ECO:0000313" key="2">
    <source>
        <dbReference type="Proteomes" id="UP000012073"/>
    </source>
</evidence>
<dbReference type="EMBL" id="HG002294">
    <property type="protein sequence ID" value="CDF40997.1"/>
    <property type="molecule type" value="Genomic_DNA"/>
</dbReference>
<protein>
    <submittedName>
        <fullName evidence="1">Uncharacterized protein</fullName>
    </submittedName>
</protein>
<dbReference type="AlphaFoldDB" id="R7QR97"/>
<keyword evidence="2" id="KW-1185">Reference proteome</keyword>
<dbReference type="GeneID" id="17319004"/>
<dbReference type="Gramene" id="CDF40997">
    <property type="protein sequence ID" value="CDF40997"/>
    <property type="gene ID" value="CHC_T00007576001"/>
</dbReference>
<proteinExistence type="predicted"/>
<name>R7QR97_CHOCR</name>
<evidence type="ECO:0000313" key="1">
    <source>
        <dbReference type="EMBL" id="CDF40997.1"/>
    </source>
</evidence>
<dbReference type="KEGG" id="ccp:CHC_T00007576001"/>
<dbReference type="RefSeq" id="XP_005711291.1">
    <property type="nucleotide sequence ID" value="XM_005711234.1"/>
</dbReference>
<reference evidence="2" key="1">
    <citation type="journal article" date="2013" name="Proc. Natl. Acad. Sci. U.S.A.">
        <title>Genome structure and metabolic features in the red seaweed Chondrus crispus shed light on evolution of the Archaeplastida.</title>
        <authorList>
            <person name="Collen J."/>
            <person name="Porcel B."/>
            <person name="Carre W."/>
            <person name="Ball S.G."/>
            <person name="Chaparro C."/>
            <person name="Tonon T."/>
            <person name="Barbeyron T."/>
            <person name="Michel G."/>
            <person name="Noel B."/>
            <person name="Valentin K."/>
            <person name="Elias M."/>
            <person name="Artiguenave F."/>
            <person name="Arun A."/>
            <person name="Aury J.M."/>
            <person name="Barbosa-Neto J.F."/>
            <person name="Bothwell J.H."/>
            <person name="Bouget F.Y."/>
            <person name="Brillet L."/>
            <person name="Cabello-Hurtado F."/>
            <person name="Capella-Gutierrez S."/>
            <person name="Charrier B."/>
            <person name="Cladiere L."/>
            <person name="Cock J.M."/>
            <person name="Coelho S.M."/>
            <person name="Colleoni C."/>
            <person name="Czjzek M."/>
            <person name="Da Silva C."/>
            <person name="Delage L."/>
            <person name="Denoeud F."/>
            <person name="Deschamps P."/>
            <person name="Dittami S.M."/>
            <person name="Gabaldon T."/>
            <person name="Gachon C.M."/>
            <person name="Groisillier A."/>
            <person name="Herve C."/>
            <person name="Jabbari K."/>
            <person name="Katinka M."/>
            <person name="Kloareg B."/>
            <person name="Kowalczyk N."/>
            <person name="Labadie K."/>
            <person name="Leblanc C."/>
            <person name="Lopez P.J."/>
            <person name="McLachlan D.H."/>
            <person name="Meslet-Cladiere L."/>
            <person name="Moustafa A."/>
            <person name="Nehr Z."/>
            <person name="Nyvall Collen P."/>
            <person name="Panaud O."/>
            <person name="Partensky F."/>
            <person name="Poulain J."/>
            <person name="Rensing S.A."/>
            <person name="Rousvoal S."/>
            <person name="Samson G."/>
            <person name="Symeonidi A."/>
            <person name="Weissenbach J."/>
            <person name="Zambounis A."/>
            <person name="Wincker P."/>
            <person name="Boyen C."/>
        </authorList>
    </citation>
    <scope>NUCLEOTIDE SEQUENCE [LARGE SCALE GENOMIC DNA]</scope>
    <source>
        <strain evidence="2">cv. Stackhouse</strain>
    </source>
</reference>
<dbReference type="Proteomes" id="UP000012073">
    <property type="component" value="Unassembled WGS sequence"/>
</dbReference>
<sequence>MSASIAASVRHPISNAANVSGPASSSKVRTALAILRTAISKWTLFFSRTLRNILLISLVSLSKPT</sequence>
<organism evidence="1 2">
    <name type="scientific">Chondrus crispus</name>
    <name type="common">Carrageen Irish moss</name>
    <name type="synonym">Polymorpha crispa</name>
    <dbReference type="NCBI Taxonomy" id="2769"/>
    <lineage>
        <taxon>Eukaryota</taxon>
        <taxon>Rhodophyta</taxon>
        <taxon>Florideophyceae</taxon>
        <taxon>Rhodymeniophycidae</taxon>
        <taxon>Gigartinales</taxon>
        <taxon>Gigartinaceae</taxon>
        <taxon>Chondrus</taxon>
    </lineage>
</organism>
<accession>R7QR97</accession>